<keyword evidence="2" id="KW-1185">Reference proteome</keyword>
<dbReference type="Proteomes" id="UP001349343">
    <property type="component" value="Segment"/>
</dbReference>
<dbReference type="EMBL" id="OR769222">
    <property type="protein sequence ID" value="WQJ53189.1"/>
    <property type="molecule type" value="Genomic_DNA"/>
</dbReference>
<dbReference type="Gene3D" id="2.170.16.10">
    <property type="entry name" value="Hedgehog/Intein (Hint) domain"/>
    <property type="match status" value="1"/>
</dbReference>
<dbReference type="InterPro" id="IPR030934">
    <property type="entry name" value="Intein_C"/>
</dbReference>
<dbReference type="Gene3D" id="3.40.50.300">
    <property type="entry name" value="P-loop containing nucleotide triphosphate hydrolases"/>
    <property type="match status" value="1"/>
</dbReference>
<dbReference type="InterPro" id="IPR027417">
    <property type="entry name" value="P-loop_NTPase"/>
</dbReference>
<dbReference type="Pfam" id="PF03237">
    <property type="entry name" value="Terminase_6N"/>
    <property type="match status" value="1"/>
</dbReference>
<dbReference type="SUPFAM" id="SSF51294">
    <property type="entry name" value="Hedgehog/intein (Hint) domain"/>
    <property type="match status" value="1"/>
</dbReference>
<dbReference type="PROSITE" id="PS50818">
    <property type="entry name" value="INTEIN_C_TER"/>
    <property type="match status" value="1"/>
</dbReference>
<sequence length="748" mass="87501">MNIPFYEIYYANIKNPSLIDLITYKLHKHNKNNRFNKLIYYLDKIKFCSKHKEKFIEDIEVDDLYVNTTAGYQPVSHIYRTKPFEVYKLILENNDTLRCADEHFVYSSCNYIETWKHVCELTTDDYVLTTTGWSRVKQVINTHDIQFMADLTVQSNEHNFFSNNILSHNSTTVVAYFVWYIIFHADRNLMITANKESTTKEILKKCMDVFKGLPYFLKPGIEEYSKTTLRTENGCSLRAVATTGDSATGDSINILLIDECALIAQNVIKEFWGSVYPTLSSFQQSQIIVLSTPRGRSGLYYDLWDGAQKGKNGFVSKRVDWWQVPGRDEAWKQDQISVFGQDLWEREFELSFDTNESRLLGKPELEYFDSIKRKFVHFDIYGVPKKVTDKIYWDPEFRPDELTYEDKIKRRFVCIIDTAEGKEEGEYGKEDSDYNVINIFEMKLLEPERVLKNRLGYKAVRYVNCIQLVQVGIYIDNNFDEEECAAACQHIAFDIFSNGGGYQGEIDNLRILYETNFNGKNFYKVFSNHEQFYDTIIKGFRTVTGNHGKKYYCELGAKYIQQRQIIVKQDHDVAVFSTIEQLKAFGKVKNSYAGLAMHDDISITVLFASRFFDDDDQFEWLDEWFTALPNFNYETMEEKENVMLILQYLDMYQDTLEDEEKESDEMSAIVSYAGQGFGQITQQTQGTYGSLLNQNNSSYGTLNMNNQRNTYGQQYNDPYRQYQYPYQQQTGIYSSIKNTVTNSMFLKR</sequence>
<reference evidence="1 2" key="1">
    <citation type="submission" date="2023-11" db="EMBL/GenBank/DDBJ databases">
        <authorList>
            <person name="Cook R."/>
            <person name="Crisci M."/>
            <person name="Pye H."/>
            <person name="Adriaenssens E."/>
            <person name="Santini J."/>
        </authorList>
    </citation>
    <scope>NUCLEOTIDE SEQUENCE [LARGE SCALE GENOMIC DNA]</scope>
    <source>
        <strain evidence="1">Lak_Megaphage_RVC_JS4_GC31</strain>
    </source>
</reference>
<dbReference type="CDD" id="cd00081">
    <property type="entry name" value="Hint"/>
    <property type="match status" value="1"/>
</dbReference>
<dbReference type="InterPro" id="IPR036844">
    <property type="entry name" value="Hint_dom_sf"/>
</dbReference>
<evidence type="ECO:0000313" key="1">
    <source>
        <dbReference type="EMBL" id="WQJ53189.1"/>
    </source>
</evidence>
<proteinExistence type="predicted"/>
<accession>A0ABZ0Z2C7</accession>
<organism evidence="1 2">
    <name type="scientific">phage Lak_Megaphage_RVC_JS4_GC31</name>
    <dbReference type="NCBI Taxonomy" id="3109228"/>
    <lineage>
        <taxon>Viruses</taxon>
        <taxon>Duplodnaviria</taxon>
        <taxon>Heunggongvirae</taxon>
        <taxon>Uroviricota</taxon>
        <taxon>Caudoviricetes</taxon>
        <taxon>Caudoviricetes code 15 clade</taxon>
    </lineage>
</organism>
<name>A0ABZ0Z2C7_9CAUD</name>
<evidence type="ECO:0000313" key="2">
    <source>
        <dbReference type="Proteomes" id="UP001349343"/>
    </source>
</evidence>
<protein>
    <submittedName>
        <fullName evidence="1">Terminase large subunit</fullName>
    </submittedName>
</protein>